<dbReference type="GO" id="GO:0140662">
    <property type="term" value="F:ATP-dependent protein folding chaperone"/>
    <property type="evidence" value="ECO:0007669"/>
    <property type="project" value="InterPro"/>
</dbReference>
<dbReference type="OrthoDB" id="2963168at2759"/>
<reference evidence="3 4" key="1">
    <citation type="submission" date="2017-12" db="EMBL/GenBank/DDBJ databases">
        <authorList>
            <consortium name="DOE Joint Genome Institute"/>
            <person name="Haridas S."/>
            <person name="Kjaerbolling I."/>
            <person name="Vesth T.C."/>
            <person name="Frisvad J.C."/>
            <person name="Nybo J.L."/>
            <person name="Theobald S."/>
            <person name="Kuo A."/>
            <person name="Bowyer P."/>
            <person name="Matsuda Y."/>
            <person name="Mondo S."/>
            <person name="Lyhne E.K."/>
            <person name="Kogle M.E."/>
            <person name="Clum A."/>
            <person name="Lipzen A."/>
            <person name="Salamov A."/>
            <person name="Ngan C.Y."/>
            <person name="Daum C."/>
            <person name="Chiniquy J."/>
            <person name="Barry K."/>
            <person name="LaButti K."/>
            <person name="Simmons B.A."/>
            <person name="Magnuson J.K."/>
            <person name="Mortensen U.H."/>
            <person name="Larsen T.O."/>
            <person name="Grigoriev I.V."/>
            <person name="Baker S.E."/>
            <person name="Andersen M.R."/>
            <person name="Nordberg H.P."/>
            <person name="Cantor M.N."/>
            <person name="Hua S.X."/>
        </authorList>
    </citation>
    <scope>NUCLEOTIDE SEQUENCE [LARGE SCALE GENOMIC DNA]</scope>
    <source>
        <strain evidence="3 4">CBS 102.13</strain>
    </source>
</reference>
<dbReference type="Gene3D" id="3.30.420.40">
    <property type="match status" value="2"/>
</dbReference>
<dbReference type="Pfam" id="PF00012">
    <property type="entry name" value="HSP70"/>
    <property type="match status" value="1"/>
</dbReference>
<evidence type="ECO:0000256" key="2">
    <source>
        <dbReference type="ARBA" id="ARBA00022840"/>
    </source>
</evidence>
<dbReference type="PANTHER" id="PTHR14187:SF81">
    <property type="entry name" value="HSP70 FAMILY PROTEIN (AFU_ORTHOLOGUE AFUA_4G14040)"/>
    <property type="match status" value="1"/>
</dbReference>
<dbReference type="Proteomes" id="UP000234585">
    <property type="component" value="Unassembled WGS sequence"/>
</dbReference>
<dbReference type="CDD" id="cd10170">
    <property type="entry name" value="ASKHA_NBD_HSP70"/>
    <property type="match status" value="1"/>
</dbReference>
<evidence type="ECO:0000256" key="1">
    <source>
        <dbReference type="ARBA" id="ARBA00022741"/>
    </source>
</evidence>
<dbReference type="InterPro" id="IPR043129">
    <property type="entry name" value="ATPase_NBD"/>
</dbReference>
<dbReference type="GO" id="GO:0005524">
    <property type="term" value="F:ATP binding"/>
    <property type="evidence" value="ECO:0007669"/>
    <property type="project" value="UniProtKB-KW"/>
</dbReference>
<dbReference type="EMBL" id="KZ559156">
    <property type="protein sequence ID" value="PLB35942.1"/>
    <property type="molecule type" value="Genomic_DNA"/>
</dbReference>
<name>A0A2I2F5L6_ASPCN</name>
<keyword evidence="4" id="KW-1185">Reference proteome</keyword>
<keyword evidence="1" id="KW-0547">Nucleotide-binding</keyword>
<dbReference type="AlphaFoldDB" id="A0A2I2F5L6"/>
<dbReference type="PANTHER" id="PTHR14187">
    <property type="entry name" value="ALPHA KINASE/ELONGATION FACTOR 2 KINASE"/>
    <property type="match status" value="1"/>
</dbReference>
<dbReference type="Gene3D" id="3.90.640.10">
    <property type="entry name" value="Actin, Chain A, domain 4"/>
    <property type="match status" value="1"/>
</dbReference>
<accession>A0A2I2F5L6</accession>
<dbReference type="PRINTS" id="PR00301">
    <property type="entry name" value="HEATSHOCK70"/>
</dbReference>
<organism evidence="3 4">
    <name type="scientific">Aspergillus candidus</name>
    <dbReference type="NCBI Taxonomy" id="41067"/>
    <lineage>
        <taxon>Eukaryota</taxon>
        <taxon>Fungi</taxon>
        <taxon>Dikarya</taxon>
        <taxon>Ascomycota</taxon>
        <taxon>Pezizomycotina</taxon>
        <taxon>Eurotiomycetes</taxon>
        <taxon>Eurotiomycetidae</taxon>
        <taxon>Eurotiales</taxon>
        <taxon>Aspergillaceae</taxon>
        <taxon>Aspergillus</taxon>
        <taxon>Aspergillus subgen. Circumdati</taxon>
    </lineage>
</organism>
<dbReference type="RefSeq" id="XP_024669954.1">
    <property type="nucleotide sequence ID" value="XM_024815312.1"/>
</dbReference>
<dbReference type="STRING" id="41067.A0A2I2F5L6"/>
<gene>
    <name evidence="3" type="ORF">BDW47DRAFT_119142</name>
</gene>
<evidence type="ECO:0000313" key="3">
    <source>
        <dbReference type="EMBL" id="PLB35942.1"/>
    </source>
</evidence>
<protein>
    <submittedName>
        <fullName evidence="3">Actin-like ATPase domain-containing protein</fullName>
    </submittedName>
</protein>
<dbReference type="GeneID" id="36522472"/>
<proteinExistence type="predicted"/>
<evidence type="ECO:0000313" key="4">
    <source>
        <dbReference type="Proteomes" id="UP000234585"/>
    </source>
</evidence>
<dbReference type="InterPro" id="IPR013126">
    <property type="entry name" value="Hsp_70_fam"/>
</dbReference>
<dbReference type="SUPFAM" id="SSF53067">
    <property type="entry name" value="Actin-like ATPase domain"/>
    <property type="match status" value="2"/>
</dbReference>
<keyword evidence="2" id="KW-0067">ATP-binding</keyword>
<sequence length="594" mass="65441">MSSVSPHRKIIVGVDYGTTCTGVHLIDTLASAEASQAIFDYITDWPRNFAQAKVPSRIAYTEPNEGGSPQCRAWGFEVRPGMASCSWTKLLLDVDANLTNFDDDALNHAAALGIFHLPAGKAPVDVVADYLGHIYRQTGKALNKIIKDDLKTLPVEFWFAVPAAWSEQAQIKTEEAATRAGFGQSPNHGLFITTEPEAAAKAVFQRYPADFEIGDGVLICDCGGGTVDIATYLVTGISPTLHVQKITAVQGGKCGGTAIDSRFYQLMTTRFGSAFEDLPRRLVAPGSDFMNAFEKAKHRFSGVPGDAVRLLLKMKSNHHDARHYSLGAILLSCGDFQSLFDPVVTRIIKLIDTQLKAADKARGYPVINKIVIAGGFGASPYLQRALRRYHQPGKLLVTIPTEPQLAVATGAALCGLHGHTTVTQRCPQHYGFETSRPLDADTNPDHTTGWDMFDEGTVVNGMVSWVFRKDKRYPQGHRHLQSLSWIYQPGDLLTPPISIYACRLPFPPTTIDHSAVCLVGQVLADFTQLNLDEFNHRMIDGRMMYRFECHVETTFDAERSMLQFAVQALGKTIGNGSLEMRDIDLRRRPWAQSE</sequence>